<evidence type="ECO:0000313" key="1">
    <source>
        <dbReference type="EMBL" id="TCO81496.1"/>
    </source>
</evidence>
<dbReference type="RefSeq" id="WP_132541470.1">
    <property type="nucleotide sequence ID" value="NZ_SLWY01000008.1"/>
</dbReference>
<proteinExistence type="predicted"/>
<accession>A0A4R2LB57</accession>
<comment type="caution">
    <text evidence="1">The sequence shown here is derived from an EMBL/GenBank/DDBJ whole genome shotgun (WGS) entry which is preliminary data.</text>
</comment>
<name>A0A4R2LB57_9GAMM</name>
<dbReference type="EMBL" id="SLWY01000008">
    <property type="protein sequence ID" value="TCO81496.1"/>
    <property type="molecule type" value="Genomic_DNA"/>
</dbReference>
<evidence type="ECO:0000313" key="2">
    <source>
        <dbReference type="Proteomes" id="UP000295765"/>
    </source>
</evidence>
<sequence>MIDARKLAIYRRYGGDADAWARLGTADEKAALRDADWIAIRDLLQELALVAGGRAAPRYARAIDARLRASTADAAVAAALEALAREPPPG</sequence>
<gene>
    <name evidence="1" type="ORF">EV699_108127</name>
</gene>
<protein>
    <submittedName>
        <fullName evidence="1">Uncharacterized protein</fullName>
    </submittedName>
</protein>
<dbReference type="AlphaFoldDB" id="A0A4R2LB57"/>
<dbReference type="Proteomes" id="UP000295765">
    <property type="component" value="Unassembled WGS sequence"/>
</dbReference>
<dbReference type="OrthoDB" id="800014at2"/>
<reference evidence="1 2" key="1">
    <citation type="submission" date="2019-03" db="EMBL/GenBank/DDBJ databases">
        <title>Genomic Encyclopedia of Type Strains, Phase IV (KMG-IV): sequencing the most valuable type-strain genomes for metagenomic binning, comparative biology and taxonomic classification.</title>
        <authorList>
            <person name="Goeker M."/>
        </authorList>
    </citation>
    <scope>NUCLEOTIDE SEQUENCE [LARGE SCALE GENOMIC DNA]</scope>
    <source>
        <strain evidence="1 2">DSM 25287</strain>
    </source>
</reference>
<organism evidence="1 2">
    <name type="scientific">Plasticicumulans lactativorans</name>
    <dbReference type="NCBI Taxonomy" id="1133106"/>
    <lineage>
        <taxon>Bacteria</taxon>
        <taxon>Pseudomonadati</taxon>
        <taxon>Pseudomonadota</taxon>
        <taxon>Gammaproteobacteria</taxon>
        <taxon>Candidatus Competibacteraceae</taxon>
        <taxon>Plasticicumulans</taxon>
    </lineage>
</organism>
<keyword evidence="2" id="KW-1185">Reference proteome</keyword>